<evidence type="ECO:0000313" key="2">
    <source>
        <dbReference type="Proteomes" id="UP000054988"/>
    </source>
</evidence>
<comment type="caution">
    <text evidence="1">The sequence shown here is derived from an EMBL/GenBank/DDBJ whole genome shotgun (WGS) entry which is preliminary data.</text>
</comment>
<dbReference type="Proteomes" id="UP000054988">
    <property type="component" value="Unassembled WGS sequence"/>
</dbReference>
<organism evidence="1 2">
    <name type="scientific">Moniliophthora roreri</name>
    <name type="common">Frosty pod rot fungus</name>
    <name type="synonym">Monilia roreri</name>
    <dbReference type="NCBI Taxonomy" id="221103"/>
    <lineage>
        <taxon>Eukaryota</taxon>
        <taxon>Fungi</taxon>
        <taxon>Dikarya</taxon>
        <taxon>Basidiomycota</taxon>
        <taxon>Agaricomycotina</taxon>
        <taxon>Agaricomycetes</taxon>
        <taxon>Agaricomycetidae</taxon>
        <taxon>Agaricales</taxon>
        <taxon>Marasmiineae</taxon>
        <taxon>Marasmiaceae</taxon>
        <taxon>Moniliophthora</taxon>
    </lineage>
</organism>
<dbReference type="AlphaFoldDB" id="A0A0W0G530"/>
<name>A0A0W0G530_MONRR</name>
<protein>
    <submittedName>
        <fullName evidence="1">Uncharacterized protein</fullName>
    </submittedName>
</protein>
<dbReference type="EMBL" id="LATX01001118">
    <property type="protein sequence ID" value="KTB43671.1"/>
    <property type="molecule type" value="Genomic_DNA"/>
</dbReference>
<reference evidence="1 2" key="1">
    <citation type="submission" date="2015-12" db="EMBL/GenBank/DDBJ databases">
        <title>Draft genome sequence of Moniliophthora roreri, the causal agent of frosty pod rot of cacao.</title>
        <authorList>
            <person name="Aime M.C."/>
            <person name="Diaz-Valderrama J.R."/>
            <person name="Kijpornyongpan T."/>
            <person name="Phillips-Mora W."/>
        </authorList>
    </citation>
    <scope>NUCLEOTIDE SEQUENCE [LARGE SCALE GENOMIC DNA]</scope>
    <source>
        <strain evidence="1 2">MCA 2952</strain>
    </source>
</reference>
<evidence type="ECO:0000313" key="1">
    <source>
        <dbReference type="EMBL" id="KTB43671.1"/>
    </source>
</evidence>
<gene>
    <name evidence="1" type="ORF">WG66_3753</name>
</gene>
<accession>A0A0W0G530</accession>
<sequence length="579" mass="67161">MSFNRCSDFTIAAEQVSNVHGSQTNIRHLHGNLVLSVLQTRREQTRWDDYRNIRPCDVYLTRPLTSGTEVERDEEHITEKELRMKNGTTFKQDFNKFTHIRSPHVAQLFGYSDNQSGSLALIFYNAWIPLSRVILKNNIFSPLLCAYFEHQLALWKPDEKIAIADLWIEPRTGELRLGPHVQIPLYKSWMLWNYSSNLKLTSQLPPLSIQTYSDIDTTFNYLTRTVHTINIILGITRYYMAFWQKLTYEDAGSILQTLSGTIFHQPSQKIIARVPVEVRDRTYYKLWRADISSNAMREGLDVMEDGSVRFTVMPMDIQCVEEMILQYVSSSLPELQWAWMTQAHRVFTQLRIDENKWNEYGTLSRLQLIFKCKRQHPMPQENTSITSGSSGAPLVYLFIHPLPQPSENDEVWRSWAEGTKYFWSSDPFGKEKMTEAMQLLLGLPSFISELEAYYAHWDQSAYKAIEMVHHHHHFDSPTTSLAGLVGFLILKVVGDDDRFEAWEDSIEITSTSDSRESVDGPTLNTCWDKEDDNIQGWSSEVEDSSMLKEIQEENEVEVELMHINKESGIEEDEFLHIDG</sequence>
<proteinExistence type="predicted"/>